<keyword evidence="1" id="KW-0732">Signal</keyword>
<reference evidence="2 3" key="1">
    <citation type="submission" date="2016-03" db="EMBL/GenBank/DDBJ databases">
        <authorList>
            <person name="Ploux O."/>
        </authorList>
    </citation>
    <scope>NUCLEOTIDE SEQUENCE [LARGE SCALE GENOMIC DNA]</scope>
    <source>
        <strain evidence="2 3">URUG2</strain>
    </source>
</reference>
<dbReference type="Proteomes" id="UP000225277">
    <property type="component" value="Unassembled WGS sequence"/>
</dbReference>
<dbReference type="RefSeq" id="XP_023622129.1">
    <property type="nucleotide sequence ID" value="XM_023766361.1"/>
</dbReference>
<organism evidence="2 3">
    <name type="scientific">Ramularia collo-cygni</name>
    <dbReference type="NCBI Taxonomy" id="112498"/>
    <lineage>
        <taxon>Eukaryota</taxon>
        <taxon>Fungi</taxon>
        <taxon>Dikarya</taxon>
        <taxon>Ascomycota</taxon>
        <taxon>Pezizomycotina</taxon>
        <taxon>Dothideomycetes</taxon>
        <taxon>Dothideomycetidae</taxon>
        <taxon>Mycosphaerellales</taxon>
        <taxon>Mycosphaerellaceae</taxon>
        <taxon>Ramularia</taxon>
    </lineage>
</organism>
<evidence type="ECO:0000313" key="3">
    <source>
        <dbReference type="Proteomes" id="UP000225277"/>
    </source>
</evidence>
<accession>A0A2D3ULN8</accession>
<dbReference type="EMBL" id="FJUY01000001">
    <property type="protein sequence ID" value="CZT15232.1"/>
    <property type="molecule type" value="Genomic_DNA"/>
</dbReference>
<evidence type="ECO:0000313" key="2">
    <source>
        <dbReference type="EMBL" id="CZT15232.1"/>
    </source>
</evidence>
<gene>
    <name evidence="2" type="ORF">RCC_01103</name>
</gene>
<keyword evidence="3" id="KW-1185">Reference proteome</keyword>
<feature type="signal peptide" evidence="1">
    <location>
        <begin position="1"/>
        <end position="16"/>
    </location>
</feature>
<protein>
    <submittedName>
        <fullName evidence="2">Uncharacterized protein</fullName>
    </submittedName>
</protein>
<dbReference type="GeneID" id="35596409"/>
<dbReference type="AlphaFoldDB" id="A0A2D3ULN8"/>
<name>A0A2D3ULN8_9PEZI</name>
<sequence>MKLLLLLTGLLGSTHASPLASLLARGDPIDHTPGRLPDPLTNNRLPSLGKPELRKPIINVAEGFPWVTSPCDMTHPHPQVEGRPWQEFAIPAIDTCIEFPKWGPYLPSGYTFRVEDYSMIPTSDDFPCRLMMWLDPNCTANPDELIGEQLVLDYRINGEETDDKSRCWSHDTECTAVSAMIKCGWTPQ</sequence>
<proteinExistence type="predicted"/>
<feature type="chain" id="PRO_5013662767" evidence="1">
    <location>
        <begin position="17"/>
        <end position="188"/>
    </location>
</feature>
<evidence type="ECO:0000256" key="1">
    <source>
        <dbReference type="SAM" id="SignalP"/>
    </source>
</evidence>